<sequence>MLSVKCELCGVKVRRGWVEEHERVVHKWDKKVAVIATNFDDCYDEASLRLRLGQALGARISIERMGDWG</sequence>
<protein>
    <submittedName>
        <fullName evidence="1">Uncharacterized protein</fullName>
    </submittedName>
</protein>
<dbReference type="AlphaFoldDB" id="A0A6J4MDM3"/>
<gene>
    <name evidence="1" type="ORF">AVDCRST_MAG93-7347</name>
</gene>
<evidence type="ECO:0000313" key="1">
    <source>
        <dbReference type="EMBL" id="CAA9355793.1"/>
    </source>
</evidence>
<dbReference type="EMBL" id="CADCTR010002481">
    <property type="protein sequence ID" value="CAA9355793.1"/>
    <property type="molecule type" value="Genomic_DNA"/>
</dbReference>
<proteinExistence type="predicted"/>
<organism evidence="1">
    <name type="scientific">uncultured Chloroflexia bacterium</name>
    <dbReference type="NCBI Taxonomy" id="1672391"/>
    <lineage>
        <taxon>Bacteria</taxon>
        <taxon>Bacillati</taxon>
        <taxon>Chloroflexota</taxon>
        <taxon>Chloroflexia</taxon>
        <taxon>environmental samples</taxon>
    </lineage>
</organism>
<accession>A0A6J4MDM3</accession>
<feature type="non-terminal residue" evidence="1">
    <location>
        <position position="69"/>
    </location>
</feature>
<name>A0A6J4MDM3_9CHLR</name>
<reference evidence="1" key="1">
    <citation type="submission" date="2020-02" db="EMBL/GenBank/DDBJ databases">
        <authorList>
            <person name="Meier V. D."/>
        </authorList>
    </citation>
    <scope>NUCLEOTIDE SEQUENCE</scope>
    <source>
        <strain evidence="1">AVDCRST_MAG93</strain>
    </source>
</reference>